<gene>
    <name evidence="8" type="primary">Arsb</name>
    <name evidence="8" type="ORF">AK812_SmicGene5667</name>
</gene>
<keyword evidence="3" id="KW-0325">Glycoprotein</keyword>
<dbReference type="EMBL" id="LSRX01000075">
    <property type="protein sequence ID" value="OLQ10577.1"/>
    <property type="molecule type" value="Genomic_DNA"/>
</dbReference>
<keyword evidence="9" id="KW-1185">Reference proteome</keyword>
<dbReference type="InterPro" id="IPR011701">
    <property type="entry name" value="MFS"/>
</dbReference>
<evidence type="ECO:0000256" key="5">
    <source>
        <dbReference type="SAM" id="MobiDB-lite"/>
    </source>
</evidence>
<organism evidence="8 9">
    <name type="scientific">Symbiodinium microadriaticum</name>
    <name type="common">Dinoflagellate</name>
    <name type="synonym">Zooxanthella microadriatica</name>
    <dbReference type="NCBI Taxonomy" id="2951"/>
    <lineage>
        <taxon>Eukaryota</taxon>
        <taxon>Sar</taxon>
        <taxon>Alveolata</taxon>
        <taxon>Dinophyceae</taxon>
        <taxon>Suessiales</taxon>
        <taxon>Symbiodiniaceae</taxon>
        <taxon>Symbiodinium</taxon>
    </lineage>
</organism>
<dbReference type="OrthoDB" id="103349at2759"/>
<dbReference type="InterPro" id="IPR000917">
    <property type="entry name" value="Sulfatase_N"/>
</dbReference>
<dbReference type="Gene3D" id="3.40.720.10">
    <property type="entry name" value="Alkaline Phosphatase, subunit A"/>
    <property type="match status" value="1"/>
</dbReference>
<feature type="coiled-coil region" evidence="4">
    <location>
        <begin position="1658"/>
        <end position="1822"/>
    </location>
</feature>
<dbReference type="InterPro" id="IPR047115">
    <property type="entry name" value="ARSB"/>
</dbReference>
<dbReference type="PANTHER" id="PTHR10342">
    <property type="entry name" value="ARYLSULFATASE"/>
    <property type="match status" value="1"/>
</dbReference>
<dbReference type="InterPro" id="IPR036259">
    <property type="entry name" value="MFS_trans_sf"/>
</dbReference>
<evidence type="ECO:0000256" key="1">
    <source>
        <dbReference type="ARBA" id="ARBA00022723"/>
    </source>
</evidence>
<dbReference type="Gene3D" id="1.20.1250.20">
    <property type="entry name" value="MFS general substrate transporter like domains"/>
    <property type="match status" value="1"/>
</dbReference>
<sequence length="1956" mass="214177">MPLEGRGMPACGDFTGEELLGFGRKACMQTVRGGSPARNPLTQQRDAGVANHDMMPSETTSPLAHALVYCVPVGAHSNEPPPEYDERRIEVIANGLPMPLTAAGMPRRDSGRTAGAALRLAERAKARTYPELACGRRCRLVVLGLEVGGRWSPQAAEFVSLLARSRARAFPIAERAACTAAFVLRWSALLAFAAARTFAASLLSLPCSAPPTSCRFSAVGCGLDFGNEHGPIISLNGHSGYDTISRAAFMHKLREVAPALVPFIRMWYGQESTYTTGGTVPTPGGASTRREGCEEGDALAPALCTLGQHDARVAADERLQTITPYIMQRLPTAATSERNVQLNVAIEKLGFRIYHWYVFLCCASVWACMGWLSSAVVFMMDAAGEHEGDWVKLTSSSQRLTTEDKSLMLGLAIAAGGFANALIGVGSDSIGRITTIFICILMCDFAVAGFGMVRNKLALMAVLTLCPFMKDGPCLPAGVLLAEWLPLKWRSTLQVSLHMMWNVGRLGITVLWVALPPAVNWKAFFAAVAALPLALTLGFALRGSNYESPRWFAVDGNMTRCIEQLHRVKEADVDGSDDAINIAKLNPAMEGQEIQHRSWHDRLSELLAPDVRSPLLVLCCAYFMLGYYNSGLFYWLIEYFKHRGMELYVPPAMMAGPCGKAAGVVLLVLGGPEICVIDRFRRVPLIQLGFFGAGALLLMIAATSSPILAVAALFISAIFEEMIWSVAGLCLPCFCKHFSGKLLSLLPNLESMAFLALPLLAVAPLLAQAKKPHVLFILADDYGWGNMGVHRRDAASTSEEQQGKVEVHTPNMDALIDEGILLERHYTYKICSPTRSSIQSGRLAVHVNPVNSAVTSRNYNDPVSGYAGIPRNMTGIAEKLRDGGYRTHIVGKWDAGMATPEHSPKGRGYESWYGYYQHANDYWHKSTVFLATGEIDACLNRMRDLSMHNETYSGPVRDAISLSAACQEDEESDPGCYEEHLFKERVLKVIQNHDTSKPENPLFLFYSFHLLHTPLQVPKAWLSKLDALVSAAGGKPIDSENRRLYAAMTLYMDAAIGEAVDALKQRKMYDNTLIIFTSDNGGPIYEPGAASNHPLRGGKYTDWDGGVRTNAWVSGGFVPVKRRGAKYTGIINVADWYGTLTQLAGVDMTDHKSEKANQFLKEKGLPLLHPVDSVPQWDNIINDKPGRTGPMHLSSQAVLRWPFKLVTGKQVLSTWQGPLYPNCSTVHSLKDQNGPLPPQQDMKVFGEPLPVAQPQAELDRQTWTIDCGAGCLANVEEDPTEHVNLAHDPKYAGTLKSLQEMLEALNKDLFNPDRGLDRIEACEMAIDPWFYSPAPPKTLKEQVEDAALTAVLRKANSPMGKTLLVSSIQTIAPRLFANSNFDKCVYMTEIFPTTVRSAAPGVINFFLSVGAITSASSVGELLVIHPELPMLLMAIGMIAGGILMYFCEESFGEPLRIDGREADKECCAMEKAQGLAAFLPPPRPAKPGPDARAPHELSALECRGSASAAAPRSSSPTAALPTRSPARRTVEALDVRAKLVHSPAPVSAPLTGPTSPHLEVSPCLAAKNVSRSSDVSLAAPAVLRDETETSASVLLAPPAPMFQEFQGANLLAQAASDELEHLRAEEQSLRRLWQQLQAPPQGEDPTGQNGRHAEAFRREAATDELHLAEQELRRLTRQAECQELRQRREAEEWRQAYCQARDAASKARRAEAESAAELRQLEQQVVTLREASDQARADLEDARASCWATEARVAAESRSLQEELKEARQAAAGWLPADFWSTSEPFDAAAAQARESQLRTELAELFEREARARSLLERLRDLRSDAELHLPVMEVERNQKVFEVHAIDPTEEHQILRSTPSAQSSGSCEQPHEEYAPEQSSAQQRLRLLQERAAKLHVIKEHLQRLSKQRRASEIKSDPCKDGAPGSGENREPPRITRWQKGGASVASHALRNEAT</sequence>
<dbReference type="InterPro" id="IPR017850">
    <property type="entry name" value="Alkaline_phosphatase_core_sf"/>
</dbReference>
<feature type="domain" description="Sulfatase N-terminal" evidence="7">
    <location>
        <begin position="772"/>
        <end position="1146"/>
    </location>
</feature>
<feature type="transmembrane region" description="Helical" evidence="6">
    <location>
        <begin position="521"/>
        <end position="541"/>
    </location>
</feature>
<dbReference type="CDD" id="cd16029">
    <property type="entry name" value="4-S"/>
    <property type="match status" value="1"/>
</dbReference>
<feature type="transmembrane region" description="Helical" evidence="6">
    <location>
        <begin position="407"/>
        <end position="427"/>
    </location>
</feature>
<dbReference type="Gene3D" id="3.30.1120.10">
    <property type="match status" value="1"/>
</dbReference>
<reference evidence="8 9" key="1">
    <citation type="submission" date="2016-02" db="EMBL/GenBank/DDBJ databases">
        <title>Genome analysis of coral dinoflagellate symbionts highlights evolutionary adaptations to a symbiotic lifestyle.</title>
        <authorList>
            <person name="Aranda M."/>
            <person name="Li Y."/>
            <person name="Liew Y.J."/>
            <person name="Baumgarten S."/>
            <person name="Simakov O."/>
            <person name="Wilson M."/>
            <person name="Piel J."/>
            <person name="Ashoor H."/>
            <person name="Bougouffa S."/>
            <person name="Bajic V.B."/>
            <person name="Ryu T."/>
            <person name="Ravasi T."/>
            <person name="Bayer T."/>
            <person name="Micklem G."/>
            <person name="Kim H."/>
            <person name="Bhak J."/>
            <person name="Lajeunesse T.C."/>
            <person name="Voolstra C.R."/>
        </authorList>
    </citation>
    <scope>NUCLEOTIDE SEQUENCE [LARGE SCALE GENOMIC DNA]</scope>
    <source>
        <strain evidence="8 9">CCMP2467</strain>
    </source>
</reference>
<feature type="region of interest" description="Disordered" evidence="5">
    <location>
        <begin position="1848"/>
        <end position="1883"/>
    </location>
</feature>
<evidence type="ECO:0000256" key="2">
    <source>
        <dbReference type="ARBA" id="ARBA00022837"/>
    </source>
</evidence>
<keyword evidence="4" id="KW-0175">Coiled coil</keyword>
<comment type="caution">
    <text evidence="8">The sequence shown here is derived from an EMBL/GenBank/DDBJ whole genome shotgun (WGS) entry which is preliminary data.</text>
</comment>
<proteinExistence type="predicted"/>
<keyword evidence="1" id="KW-0479">Metal-binding</keyword>
<evidence type="ECO:0000259" key="7">
    <source>
        <dbReference type="Pfam" id="PF00884"/>
    </source>
</evidence>
<dbReference type="CDD" id="cd06174">
    <property type="entry name" value="MFS"/>
    <property type="match status" value="1"/>
</dbReference>
<dbReference type="GO" id="GO:0008484">
    <property type="term" value="F:sulfuric ester hydrolase activity"/>
    <property type="evidence" value="ECO:0007669"/>
    <property type="project" value="InterPro"/>
</dbReference>
<name>A0A1Q9ET41_SYMMI</name>
<feature type="transmembrane region" description="Helical" evidence="6">
    <location>
        <begin position="615"/>
        <end position="637"/>
    </location>
</feature>
<evidence type="ECO:0000256" key="4">
    <source>
        <dbReference type="SAM" id="Coils"/>
    </source>
</evidence>
<feature type="region of interest" description="Disordered" evidence="5">
    <location>
        <begin position="1904"/>
        <end position="1956"/>
    </location>
</feature>
<feature type="transmembrane region" description="Helical" evidence="6">
    <location>
        <begin position="683"/>
        <end position="701"/>
    </location>
</feature>
<dbReference type="Proteomes" id="UP000186817">
    <property type="component" value="Unassembled WGS sequence"/>
</dbReference>
<evidence type="ECO:0000256" key="6">
    <source>
        <dbReference type="SAM" id="Phobius"/>
    </source>
</evidence>
<dbReference type="PANTHER" id="PTHR10342:SF274">
    <property type="entry name" value="ARYLSULFATASE B"/>
    <property type="match status" value="1"/>
</dbReference>
<accession>A0A1Q9ET41</accession>
<evidence type="ECO:0000313" key="8">
    <source>
        <dbReference type="EMBL" id="OLQ10577.1"/>
    </source>
</evidence>
<feature type="transmembrane region" description="Helical" evidence="6">
    <location>
        <begin position="433"/>
        <end position="453"/>
    </location>
</feature>
<feature type="transmembrane region" description="Helical" evidence="6">
    <location>
        <begin position="649"/>
        <end position="671"/>
    </location>
</feature>
<feature type="compositionally biased region" description="Polar residues" evidence="5">
    <location>
        <begin position="1856"/>
        <end position="1868"/>
    </location>
</feature>
<evidence type="ECO:0000313" key="9">
    <source>
        <dbReference type="Proteomes" id="UP000186817"/>
    </source>
</evidence>
<dbReference type="Pfam" id="PF07690">
    <property type="entry name" value="MFS_1"/>
    <property type="match status" value="1"/>
</dbReference>
<keyword evidence="6" id="KW-0472">Membrane</keyword>
<feature type="compositionally biased region" description="Low complexity" evidence="5">
    <location>
        <begin position="1505"/>
        <end position="1519"/>
    </location>
</feature>
<feature type="region of interest" description="Disordered" evidence="5">
    <location>
        <begin position="1505"/>
        <end position="1526"/>
    </location>
</feature>
<feature type="coiled-coil region" evidence="4">
    <location>
        <begin position="1605"/>
        <end position="1632"/>
    </location>
</feature>
<dbReference type="GO" id="GO:0022857">
    <property type="term" value="F:transmembrane transporter activity"/>
    <property type="evidence" value="ECO:0007669"/>
    <property type="project" value="InterPro"/>
</dbReference>
<dbReference type="SUPFAM" id="SSF53649">
    <property type="entry name" value="Alkaline phosphatase-like"/>
    <property type="match status" value="1"/>
</dbReference>
<dbReference type="GO" id="GO:0046872">
    <property type="term" value="F:metal ion binding"/>
    <property type="evidence" value="ECO:0007669"/>
    <property type="project" value="UniProtKB-KW"/>
</dbReference>
<keyword evidence="6" id="KW-1133">Transmembrane helix</keyword>
<protein>
    <submittedName>
        <fullName evidence="8">Arylsulfatase B</fullName>
    </submittedName>
</protein>
<dbReference type="Pfam" id="PF00884">
    <property type="entry name" value="Sulfatase"/>
    <property type="match status" value="1"/>
</dbReference>
<feature type="transmembrane region" description="Helical" evidence="6">
    <location>
        <begin position="495"/>
        <end position="515"/>
    </location>
</feature>
<evidence type="ECO:0000256" key="3">
    <source>
        <dbReference type="ARBA" id="ARBA00023180"/>
    </source>
</evidence>
<keyword evidence="2" id="KW-0106">Calcium</keyword>
<feature type="transmembrane region" description="Helical" evidence="6">
    <location>
        <begin position="354"/>
        <end position="378"/>
    </location>
</feature>
<dbReference type="SUPFAM" id="SSF103473">
    <property type="entry name" value="MFS general substrate transporter"/>
    <property type="match status" value="1"/>
</dbReference>
<feature type="compositionally biased region" description="Basic and acidic residues" evidence="5">
    <location>
        <begin position="1911"/>
        <end position="1921"/>
    </location>
</feature>
<keyword evidence="6" id="KW-0812">Transmembrane</keyword>